<comment type="function">
    <text evidence="8 9">Involved in peptidoglycan biosynthesis. Transports lipid-linked peptidoglycan precursors from the inner to the outer leaflet of the cytoplasmic membrane.</text>
</comment>
<dbReference type="GO" id="GO:0005886">
    <property type="term" value="C:plasma membrane"/>
    <property type="evidence" value="ECO:0007669"/>
    <property type="project" value="UniProtKB-SubCell"/>
</dbReference>
<gene>
    <name evidence="8" type="primary">murJ</name>
    <name evidence="10" type="ORF">A2994_02225</name>
</gene>
<feature type="transmembrane region" description="Helical" evidence="8">
    <location>
        <begin position="388"/>
        <end position="407"/>
    </location>
</feature>
<feature type="transmembrane region" description="Helical" evidence="8">
    <location>
        <begin position="12"/>
        <end position="32"/>
    </location>
</feature>
<dbReference type="PIRSF" id="PIRSF002869">
    <property type="entry name" value="MviN"/>
    <property type="match status" value="1"/>
</dbReference>
<dbReference type="GO" id="GO:0015648">
    <property type="term" value="F:lipid-linked peptidoglycan transporter activity"/>
    <property type="evidence" value="ECO:0007669"/>
    <property type="project" value="UniProtKB-UniRule"/>
</dbReference>
<feature type="transmembrane region" description="Helical" evidence="8">
    <location>
        <begin position="59"/>
        <end position="77"/>
    </location>
</feature>
<comment type="similarity">
    <text evidence="8 9">Belongs to the MurJ/MviN family.</text>
</comment>
<evidence type="ECO:0000256" key="9">
    <source>
        <dbReference type="PIRNR" id="PIRNR002869"/>
    </source>
</evidence>
<evidence type="ECO:0000256" key="8">
    <source>
        <dbReference type="HAMAP-Rule" id="MF_02078"/>
    </source>
</evidence>
<dbReference type="PANTHER" id="PTHR47019">
    <property type="entry name" value="LIPID II FLIPPASE MURJ"/>
    <property type="match status" value="1"/>
</dbReference>
<dbReference type="InterPro" id="IPR051050">
    <property type="entry name" value="Lipid_II_flippase_MurJ/MviN"/>
</dbReference>
<feature type="transmembrane region" description="Helical" evidence="8">
    <location>
        <begin position="446"/>
        <end position="468"/>
    </location>
</feature>
<evidence type="ECO:0000256" key="1">
    <source>
        <dbReference type="ARBA" id="ARBA00004651"/>
    </source>
</evidence>
<dbReference type="PANTHER" id="PTHR47019:SF1">
    <property type="entry name" value="LIPID II FLIPPASE MURJ"/>
    <property type="match status" value="1"/>
</dbReference>
<feature type="transmembrane region" description="Helical" evidence="8">
    <location>
        <begin position="279"/>
        <end position="298"/>
    </location>
</feature>
<dbReference type="Pfam" id="PF03023">
    <property type="entry name" value="MurJ"/>
    <property type="match status" value="1"/>
</dbReference>
<feature type="transmembrane region" description="Helical" evidence="8">
    <location>
        <begin position="137"/>
        <end position="158"/>
    </location>
</feature>
<feature type="transmembrane region" description="Helical" evidence="8">
    <location>
        <begin position="165"/>
        <end position="187"/>
    </location>
</feature>
<comment type="caution">
    <text evidence="10">The sequence shown here is derived from an EMBL/GenBank/DDBJ whole genome shotgun (WGS) entry which is preliminary data.</text>
</comment>
<feature type="transmembrane region" description="Helical" evidence="8">
    <location>
        <begin position="89"/>
        <end position="117"/>
    </location>
</feature>
<evidence type="ECO:0000256" key="6">
    <source>
        <dbReference type="ARBA" id="ARBA00022989"/>
    </source>
</evidence>
<dbReference type="GO" id="GO:0034204">
    <property type="term" value="P:lipid translocation"/>
    <property type="evidence" value="ECO:0007669"/>
    <property type="project" value="TreeGrafter"/>
</dbReference>
<dbReference type="UniPathway" id="UPA00219"/>
<keyword evidence="3 8" id="KW-0812">Transmembrane</keyword>
<feature type="transmembrane region" description="Helical" evidence="8">
    <location>
        <begin position="239"/>
        <end position="259"/>
    </location>
</feature>
<dbReference type="HAMAP" id="MF_02078">
    <property type="entry name" value="MurJ_MviN"/>
    <property type="match status" value="1"/>
</dbReference>
<feature type="transmembrane region" description="Helical" evidence="8">
    <location>
        <begin position="413"/>
        <end position="434"/>
    </location>
</feature>
<evidence type="ECO:0000313" key="10">
    <source>
        <dbReference type="EMBL" id="OGB85417.1"/>
    </source>
</evidence>
<dbReference type="AlphaFoldDB" id="A0A1F4PP01"/>
<dbReference type="NCBIfam" id="TIGR01695">
    <property type="entry name" value="murJ_mviN"/>
    <property type="match status" value="1"/>
</dbReference>
<dbReference type="Proteomes" id="UP000179010">
    <property type="component" value="Unassembled WGS sequence"/>
</dbReference>
<comment type="pathway">
    <text evidence="8">Cell wall biogenesis; peptidoglycan biosynthesis.</text>
</comment>
<evidence type="ECO:0000256" key="4">
    <source>
        <dbReference type="ARBA" id="ARBA00022960"/>
    </source>
</evidence>
<keyword evidence="4 8" id="KW-0133">Cell shape</keyword>
<dbReference type="STRING" id="1798539.A2994_02225"/>
<dbReference type="EMBL" id="METE01000004">
    <property type="protein sequence ID" value="OGB85417.1"/>
    <property type="molecule type" value="Genomic_DNA"/>
</dbReference>
<evidence type="ECO:0000256" key="5">
    <source>
        <dbReference type="ARBA" id="ARBA00022984"/>
    </source>
</evidence>
<feature type="transmembrane region" description="Helical" evidence="8">
    <location>
        <begin position="354"/>
        <end position="376"/>
    </location>
</feature>
<proteinExistence type="inferred from homology"/>
<dbReference type="GO" id="GO:0008360">
    <property type="term" value="P:regulation of cell shape"/>
    <property type="evidence" value="ECO:0007669"/>
    <property type="project" value="UniProtKB-UniRule"/>
</dbReference>
<keyword evidence="2 8" id="KW-1003">Cell membrane</keyword>
<accession>A0A1F4PP01</accession>
<keyword evidence="7 8" id="KW-0472">Membrane</keyword>
<dbReference type="PRINTS" id="PR01806">
    <property type="entry name" value="VIRFACTRMVIN"/>
</dbReference>
<feature type="transmembrane region" description="Helical" evidence="8">
    <location>
        <begin position="193"/>
        <end position="218"/>
    </location>
</feature>
<protein>
    <recommendedName>
        <fullName evidence="8">Probable lipid II flippase MurJ</fullName>
    </recommendedName>
</protein>
<evidence type="ECO:0000256" key="3">
    <source>
        <dbReference type="ARBA" id="ARBA00022692"/>
    </source>
</evidence>
<dbReference type="InterPro" id="IPR004268">
    <property type="entry name" value="MurJ"/>
</dbReference>
<organism evidence="10 11">
    <name type="scientific">candidate division Kazan bacterium RIFCSPLOWO2_01_FULL_48_13</name>
    <dbReference type="NCBI Taxonomy" id="1798539"/>
    <lineage>
        <taxon>Bacteria</taxon>
        <taxon>Bacteria division Kazan-3B-28</taxon>
    </lineage>
</organism>
<sequence>MIHKLITRRSSIFEATLVLAVASLVSRVFGLIRDRTLFSHFGAGDVLDAYFAAFKVPDFIFNLLILGALSSAFIPIFTDYLKKEGKEEAWGVVNSLVNLGIVIVTSLLLLIAVFAPYLTKMVAPGFVGDKHEMVTNLMRVMLLSPFFFGLSNLAGGILNSFKNFLVYAIAPILYNIGIILGVIYLVPQFGYMGLAYGVVLGAFLHMIIQLPGVFALGYRYRMHLNFNHPALRRIAALMIPRTMGIAAQQVSVLLNTVIASFLAKGSVSVLNGADNLQSLPISIFGISFAVAVFPTLSEKYTLQKLGEFKEDFIRTLRQILYLILPMMMLYWLLRAQIVRLAYGAGQVTWEDTRFLISTLAFFTFGMAAQAIIPLLARTFYALQDTKTPFWTSVLTLFINVGAALLFIPYLKVVGLALAVSVAALINALILFIILRKRLGGWSLQPLWIMAGKIVIGVVAMGATGYGALQAMSWIVNTHTFWGLFVQAGVAAVVAGLTYLTVTKKLKLPEVMMVLKPAKLLEDS</sequence>
<keyword evidence="8 9" id="KW-0961">Cell wall biogenesis/degradation</keyword>
<keyword evidence="5 8" id="KW-0573">Peptidoglycan synthesis</keyword>
<name>A0A1F4PP01_UNCK3</name>
<evidence type="ECO:0000313" key="11">
    <source>
        <dbReference type="Proteomes" id="UP000179010"/>
    </source>
</evidence>
<feature type="transmembrane region" description="Helical" evidence="8">
    <location>
        <begin position="319"/>
        <end position="342"/>
    </location>
</feature>
<dbReference type="GO" id="GO:0071555">
    <property type="term" value="P:cell wall organization"/>
    <property type="evidence" value="ECO:0007669"/>
    <property type="project" value="UniProtKB-UniRule"/>
</dbReference>
<reference evidence="10 11" key="1">
    <citation type="journal article" date="2016" name="Nat. Commun.">
        <title>Thousands of microbial genomes shed light on interconnected biogeochemical processes in an aquifer system.</title>
        <authorList>
            <person name="Anantharaman K."/>
            <person name="Brown C.T."/>
            <person name="Hug L.A."/>
            <person name="Sharon I."/>
            <person name="Castelle C.J."/>
            <person name="Probst A.J."/>
            <person name="Thomas B.C."/>
            <person name="Singh A."/>
            <person name="Wilkins M.J."/>
            <person name="Karaoz U."/>
            <person name="Brodie E.L."/>
            <person name="Williams K.H."/>
            <person name="Hubbard S.S."/>
            <person name="Banfield J.F."/>
        </authorList>
    </citation>
    <scope>NUCLEOTIDE SEQUENCE [LARGE SCALE GENOMIC DNA]</scope>
</reference>
<feature type="transmembrane region" description="Helical" evidence="8">
    <location>
        <begin position="480"/>
        <end position="501"/>
    </location>
</feature>
<keyword evidence="8 9" id="KW-0813">Transport</keyword>
<evidence type="ECO:0000256" key="7">
    <source>
        <dbReference type="ARBA" id="ARBA00023136"/>
    </source>
</evidence>
<evidence type="ECO:0000256" key="2">
    <source>
        <dbReference type="ARBA" id="ARBA00022475"/>
    </source>
</evidence>
<comment type="subcellular location">
    <subcellularLocation>
        <location evidence="1 8">Cell membrane</location>
        <topology evidence="1 8">Multi-pass membrane protein</topology>
    </subcellularLocation>
</comment>
<dbReference type="GO" id="GO:0009252">
    <property type="term" value="P:peptidoglycan biosynthetic process"/>
    <property type="evidence" value="ECO:0007669"/>
    <property type="project" value="UniProtKB-UniRule"/>
</dbReference>
<keyword evidence="6 8" id="KW-1133">Transmembrane helix</keyword>
<dbReference type="CDD" id="cd13123">
    <property type="entry name" value="MATE_MurJ_like"/>
    <property type="match status" value="1"/>
</dbReference>